<keyword evidence="4" id="KW-1185">Reference proteome</keyword>
<gene>
    <name evidence="3" type="ORF">J437_LFUL004399</name>
</gene>
<organism evidence="3 4">
    <name type="scientific">Ladona fulva</name>
    <name type="common">Scarce chaser dragonfly</name>
    <name type="synonym">Libellula fulva</name>
    <dbReference type="NCBI Taxonomy" id="123851"/>
    <lineage>
        <taxon>Eukaryota</taxon>
        <taxon>Metazoa</taxon>
        <taxon>Ecdysozoa</taxon>
        <taxon>Arthropoda</taxon>
        <taxon>Hexapoda</taxon>
        <taxon>Insecta</taxon>
        <taxon>Pterygota</taxon>
        <taxon>Palaeoptera</taxon>
        <taxon>Odonata</taxon>
        <taxon>Epiprocta</taxon>
        <taxon>Anisoptera</taxon>
        <taxon>Libelluloidea</taxon>
        <taxon>Libellulidae</taxon>
        <taxon>Ladona</taxon>
    </lineage>
</organism>
<evidence type="ECO:0000313" key="4">
    <source>
        <dbReference type="Proteomes" id="UP000792457"/>
    </source>
</evidence>
<keyword evidence="2" id="KW-0472">Membrane</keyword>
<dbReference type="AlphaFoldDB" id="A0A8K0K2F8"/>
<evidence type="ECO:0000256" key="1">
    <source>
        <dbReference type="SAM" id="MobiDB-lite"/>
    </source>
</evidence>
<feature type="transmembrane region" description="Helical" evidence="2">
    <location>
        <begin position="28"/>
        <end position="48"/>
    </location>
</feature>
<accession>A0A8K0K2F8</accession>
<dbReference type="Proteomes" id="UP000792457">
    <property type="component" value="Unassembled WGS sequence"/>
</dbReference>
<evidence type="ECO:0000256" key="2">
    <source>
        <dbReference type="SAM" id="Phobius"/>
    </source>
</evidence>
<reference evidence="3" key="1">
    <citation type="submission" date="2013-04" db="EMBL/GenBank/DDBJ databases">
        <authorList>
            <person name="Qu J."/>
            <person name="Murali S.C."/>
            <person name="Bandaranaike D."/>
            <person name="Bellair M."/>
            <person name="Blankenburg K."/>
            <person name="Chao H."/>
            <person name="Dinh H."/>
            <person name="Doddapaneni H."/>
            <person name="Downs B."/>
            <person name="Dugan-Rocha S."/>
            <person name="Elkadiri S."/>
            <person name="Gnanaolivu R.D."/>
            <person name="Hernandez B."/>
            <person name="Javaid M."/>
            <person name="Jayaseelan J.C."/>
            <person name="Lee S."/>
            <person name="Li M."/>
            <person name="Ming W."/>
            <person name="Munidasa M."/>
            <person name="Muniz J."/>
            <person name="Nguyen L."/>
            <person name="Ongeri F."/>
            <person name="Osuji N."/>
            <person name="Pu L.-L."/>
            <person name="Puazo M."/>
            <person name="Qu C."/>
            <person name="Quiroz J."/>
            <person name="Raj R."/>
            <person name="Weissenberger G."/>
            <person name="Xin Y."/>
            <person name="Zou X."/>
            <person name="Han Y."/>
            <person name="Richards S."/>
            <person name="Worley K."/>
            <person name="Muzny D."/>
            <person name="Gibbs R."/>
        </authorList>
    </citation>
    <scope>NUCLEOTIDE SEQUENCE</scope>
    <source>
        <strain evidence="3">Sampled in the wild</strain>
    </source>
</reference>
<feature type="compositionally biased region" description="Basic and acidic residues" evidence="1">
    <location>
        <begin position="129"/>
        <end position="141"/>
    </location>
</feature>
<comment type="caution">
    <text evidence="3">The sequence shown here is derived from an EMBL/GenBank/DDBJ whole genome shotgun (WGS) entry which is preliminary data.</text>
</comment>
<name>A0A8K0K2F8_LADFU</name>
<keyword evidence="2" id="KW-0812">Transmembrane</keyword>
<proteinExistence type="predicted"/>
<protein>
    <submittedName>
        <fullName evidence="3">Uncharacterized protein</fullName>
    </submittedName>
</protein>
<evidence type="ECO:0000313" key="3">
    <source>
        <dbReference type="EMBL" id="KAG8226748.1"/>
    </source>
</evidence>
<keyword evidence="2" id="KW-1133">Transmembrane helix</keyword>
<dbReference type="OrthoDB" id="4327074at2759"/>
<feature type="region of interest" description="Disordered" evidence="1">
    <location>
        <begin position="113"/>
        <end position="159"/>
    </location>
</feature>
<dbReference type="EMBL" id="KZ308294">
    <property type="protein sequence ID" value="KAG8226748.1"/>
    <property type="molecule type" value="Genomic_DNA"/>
</dbReference>
<sequence>MIGAYMRPLKKFINTECDSWMSNNKHTMTIYDIILASALPLAATLVYIKAGFRVTGIYPLNVKIFQGADFMPSYVTNRPAPVTSNPTHQTSIDTFHFSTLFPSENVASTSTAMLPTSEHPVPNAPVKNSLKEEQETRKKDQTSSTYNKTAKPARKLSGP</sequence>
<reference evidence="3" key="2">
    <citation type="submission" date="2017-10" db="EMBL/GenBank/DDBJ databases">
        <title>Ladona fulva Genome sequencing and assembly.</title>
        <authorList>
            <person name="Murali S."/>
            <person name="Richards S."/>
            <person name="Bandaranaike D."/>
            <person name="Bellair M."/>
            <person name="Blankenburg K."/>
            <person name="Chao H."/>
            <person name="Dinh H."/>
            <person name="Doddapaneni H."/>
            <person name="Dugan-Rocha S."/>
            <person name="Elkadiri S."/>
            <person name="Gnanaolivu R."/>
            <person name="Hernandez B."/>
            <person name="Skinner E."/>
            <person name="Javaid M."/>
            <person name="Lee S."/>
            <person name="Li M."/>
            <person name="Ming W."/>
            <person name="Munidasa M."/>
            <person name="Muniz J."/>
            <person name="Nguyen L."/>
            <person name="Hughes D."/>
            <person name="Osuji N."/>
            <person name="Pu L.-L."/>
            <person name="Puazo M."/>
            <person name="Qu C."/>
            <person name="Quiroz J."/>
            <person name="Raj R."/>
            <person name="Weissenberger G."/>
            <person name="Xin Y."/>
            <person name="Zou X."/>
            <person name="Han Y."/>
            <person name="Worley K."/>
            <person name="Muzny D."/>
            <person name="Gibbs R."/>
        </authorList>
    </citation>
    <scope>NUCLEOTIDE SEQUENCE</scope>
    <source>
        <strain evidence="3">Sampled in the wild</strain>
    </source>
</reference>